<comment type="similarity">
    <text evidence="2">Belongs to the enoyl-CoA hydratase/isomerase family.</text>
</comment>
<proteinExistence type="inferred from homology"/>
<dbReference type="CDD" id="cd06558">
    <property type="entry name" value="crotonase-like"/>
    <property type="match status" value="1"/>
</dbReference>
<dbReference type="EMBL" id="MU005646">
    <property type="protein sequence ID" value="KAF2675843.1"/>
    <property type="molecule type" value="Genomic_DNA"/>
</dbReference>
<evidence type="ECO:0000313" key="4">
    <source>
        <dbReference type="EMBL" id="KAF2675843.1"/>
    </source>
</evidence>
<evidence type="ECO:0000256" key="2">
    <source>
        <dbReference type="ARBA" id="ARBA00005254"/>
    </source>
</evidence>
<dbReference type="AlphaFoldDB" id="A0A6G1ICY6"/>
<sequence length="271" mass="28827">MASSATDIEPEAVQYSASPSGITTITLNRAARRNAVDPPTAQKLYTAFLKYEADDSQKVCVFHGANGTFCAGADLQEVAKGSQAAEPHFGPVEGRNIGPMGPSRMQIRKPVICAVSGYAVAGGLELSLLGDMRVVEEDAVFGVFCRRWGVPLIDGGTVRLQAIVGLGRAIDMILTGRTVGAQEALAMGLANRVVPKGKALEEAMKIAESLLRFPRLCINKDRESCYYSAYGASSMEDALRHEFEGGMEVLVKEGVEGAKRFARGAGRAGKL</sequence>
<evidence type="ECO:0000256" key="1">
    <source>
        <dbReference type="ARBA" id="ARBA00004685"/>
    </source>
</evidence>
<dbReference type="SUPFAM" id="SSF52096">
    <property type="entry name" value="ClpP/crotonase"/>
    <property type="match status" value="1"/>
</dbReference>
<evidence type="ECO:0000256" key="3">
    <source>
        <dbReference type="ARBA" id="ARBA00023026"/>
    </source>
</evidence>
<dbReference type="PANTHER" id="PTHR43802">
    <property type="entry name" value="ENOYL-COA HYDRATASE"/>
    <property type="match status" value="1"/>
</dbReference>
<evidence type="ECO:0000313" key="5">
    <source>
        <dbReference type="Proteomes" id="UP000799291"/>
    </source>
</evidence>
<dbReference type="PANTHER" id="PTHR43802:SF1">
    <property type="entry name" value="IP11341P-RELATED"/>
    <property type="match status" value="1"/>
</dbReference>
<protein>
    <submittedName>
        <fullName evidence="4">ClpP/crotonase</fullName>
    </submittedName>
</protein>
<dbReference type="Pfam" id="PF00378">
    <property type="entry name" value="ECH_1"/>
    <property type="match status" value="1"/>
</dbReference>
<dbReference type="NCBIfam" id="NF006108">
    <property type="entry name" value="PRK08259.1"/>
    <property type="match status" value="1"/>
</dbReference>
<keyword evidence="3" id="KW-0843">Virulence</keyword>
<dbReference type="Gene3D" id="1.10.287.2460">
    <property type="match status" value="1"/>
</dbReference>
<dbReference type="Proteomes" id="UP000799291">
    <property type="component" value="Unassembled WGS sequence"/>
</dbReference>
<dbReference type="Gene3D" id="3.90.226.10">
    <property type="entry name" value="2-enoyl-CoA Hydratase, Chain A, domain 1"/>
    <property type="match status" value="1"/>
</dbReference>
<gene>
    <name evidence="4" type="ORF">K458DRAFT_425157</name>
</gene>
<name>A0A6G1ICY6_9PLEO</name>
<accession>A0A6G1ICY6</accession>
<organism evidence="4 5">
    <name type="scientific">Lentithecium fluviatile CBS 122367</name>
    <dbReference type="NCBI Taxonomy" id="1168545"/>
    <lineage>
        <taxon>Eukaryota</taxon>
        <taxon>Fungi</taxon>
        <taxon>Dikarya</taxon>
        <taxon>Ascomycota</taxon>
        <taxon>Pezizomycotina</taxon>
        <taxon>Dothideomycetes</taxon>
        <taxon>Pleosporomycetidae</taxon>
        <taxon>Pleosporales</taxon>
        <taxon>Massarineae</taxon>
        <taxon>Lentitheciaceae</taxon>
        <taxon>Lentithecium</taxon>
    </lineage>
</organism>
<keyword evidence="5" id="KW-1185">Reference proteome</keyword>
<dbReference type="InterPro" id="IPR001753">
    <property type="entry name" value="Enoyl-CoA_hydra/iso"/>
</dbReference>
<dbReference type="InterPro" id="IPR029045">
    <property type="entry name" value="ClpP/crotonase-like_dom_sf"/>
</dbReference>
<comment type="pathway">
    <text evidence="1">Mycotoxin biosynthesis.</text>
</comment>
<dbReference type="OrthoDB" id="2018133at2759"/>
<reference evidence="4" key="1">
    <citation type="journal article" date="2020" name="Stud. Mycol.">
        <title>101 Dothideomycetes genomes: a test case for predicting lifestyles and emergence of pathogens.</title>
        <authorList>
            <person name="Haridas S."/>
            <person name="Albert R."/>
            <person name="Binder M."/>
            <person name="Bloem J."/>
            <person name="Labutti K."/>
            <person name="Salamov A."/>
            <person name="Andreopoulos B."/>
            <person name="Baker S."/>
            <person name="Barry K."/>
            <person name="Bills G."/>
            <person name="Bluhm B."/>
            <person name="Cannon C."/>
            <person name="Castanera R."/>
            <person name="Culley D."/>
            <person name="Daum C."/>
            <person name="Ezra D."/>
            <person name="Gonzalez J."/>
            <person name="Henrissat B."/>
            <person name="Kuo A."/>
            <person name="Liang C."/>
            <person name="Lipzen A."/>
            <person name="Lutzoni F."/>
            <person name="Magnuson J."/>
            <person name="Mondo S."/>
            <person name="Nolan M."/>
            <person name="Ohm R."/>
            <person name="Pangilinan J."/>
            <person name="Park H.-J."/>
            <person name="Ramirez L."/>
            <person name="Alfaro M."/>
            <person name="Sun H."/>
            <person name="Tritt A."/>
            <person name="Yoshinaga Y."/>
            <person name="Zwiers L.-H."/>
            <person name="Turgeon B."/>
            <person name="Goodwin S."/>
            <person name="Spatafora J."/>
            <person name="Crous P."/>
            <person name="Grigoriev I."/>
        </authorList>
    </citation>
    <scope>NUCLEOTIDE SEQUENCE</scope>
    <source>
        <strain evidence="4">CBS 122367</strain>
    </source>
</reference>